<evidence type="ECO:0000313" key="1">
    <source>
        <dbReference type="EMBL" id="MBX43856.1"/>
    </source>
</evidence>
<protein>
    <submittedName>
        <fullName evidence="1">Uncharacterized protein</fullName>
    </submittedName>
</protein>
<dbReference type="EMBL" id="GGEC01063372">
    <property type="protein sequence ID" value="MBX43856.1"/>
    <property type="molecule type" value="Transcribed_RNA"/>
</dbReference>
<dbReference type="AlphaFoldDB" id="A0A2P2NN22"/>
<proteinExistence type="predicted"/>
<organism evidence="1">
    <name type="scientific">Rhizophora mucronata</name>
    <name type="common">Asiatic mangrove</name>
    <dbReference type="NCBI Taxonomy" id="61149"/>
    <lineage>
        <taxon>Eukaryota</taxon>
        <taxon>Viridiplantae</taxon>
        <taxon>Streptophyta</taxon>
        <taxon>Embryophyta</taxon>
        <taxon>Tracheophyta</taxon>
        <taxon>Spermatophyta</taxon>
        <taxon>Magnoliopsida</taxon>
        <taxon>eudicotyledons</taxon>
        <taxon>Gunneridae</taxon>
        <taxon>Pentapetalae</taxon>
        <taxon>rosids</taxon>
        <taxon>fabids</taxon>
        <taxon>Malpighiales</taxon>
        <taxon>Rhizophoraceae</taxon>
        <taxon>Rhizophora</taxon>
    </lineage>
</organism>
<name>A0A2P2NN22_RHIMU</name>
<reference evidence="1" key="1">
    <citation type="submission" date="2018-02" db="EMBL/GenBank/DDBJ databases">
        <title>Rhizophora mucronata_Transcriptome.</title>
        <authorList>
            <person name="Meera S.P."/>
            <person name="Sreeshan A."/>
            <person name="Augustine A."/>
        </authorList>
    </citation>
    <scope>NUCLEOTIDE SEQUENCE</scope>
    <source>
        <tissue evidence="1">Leaf</tissue>
    </source>
</reference>
<sequence>MKLHFYCIVVITETCLLELSRDTFLHTVFISSLSRPICLWSLQSLLMFKCLVFNHEVVSESSPQAYSDLCIPFDFSWL</sequence>
<accession>A0A2P2NN22</accession>